<dbReference type="Proteomes" id="UP000322634">
    <property type="component" value="Unassembled WGS sequence"/>
</dbReference>
<accession>A0A5D0TVT8</accession>
<keyword evidence="3" id="KW-1185">Reference proteome</keyword>
<sequence>MSTRVVHGAGAGEAARRMMPTLPGSCFAEAGPDGLGAAVEQAVADGIERFVLVTGLGEQAAFLGGGSGLAGVLDSITLDMDGGAALAAEVADAPTPRHAYELWESAGRLGPCGRELCRRTAGELERLAAAAAGTSASPVAAQVVLVDAEGERMVGMYGRMSRSPARSDVGGTTPHTPRNSSVGGGADHADGRRP</sequence>
<dbReference type="OrthoDB" id="6439987at2"/>
<evidence type="ECO:0000313" key="2">
    <source>
        <dbReference type="EMBL" id="TYC10381.1"/>
    </source>
</evidence>
<name>A0A5D0TVT8_9ACTN</name>
<evidence type="ECO:0008006" key="4">
    <source>
        <dbReference type="Google" id="ProtNLM"/>
    </source>
</evidence>
<dbReference type="EMBL" id="VSFF01000012">
    <property type="protein sequence ID" value="TYC10381.1"/>
    <property type="molecule type" value="Genomic_DNA"/>
</dbReference>
<organism evidence="2 3">
    <name type="scientific">Actinomadura syzygii</name>
    <dbReference type="NCBI Taxonomy" id="1427538"/>
    <lineage>
        <taxon>Bacteria</taxon>
        <taxon>Bacillati</taxon>
        <taxon>Actinomycetota</taxon>
        <taxon>Actinomycetes</taxon>
        <taxon>Streptosporangiales</taxon>
        <taxon>Thermomonosporaceae</taxon>
        <taxon>Actinomadura</taxon>
    </lineage>
</organism>
<feature type="region of interest" description="Disordered" evidence="1">
    <location>
        <begin position="158"/>
        <end position="194"/>
    </location>
</feature>
<protein>
    <recommendedName>
        <fullName evidence="4">Cobalt-precorrin-5B (C(1))-methyltransferase</fullName>
    </recommendedName>
</protein>
<reference evidence="2 3" key="1">
    <citation type="submission" date="2019-08" db="EMBL/GenBank/DDBJ databases">
        <title>Actinomadura sp. nov. CYP1-5 isolated from mountain soil.</title>
        <authorList>
            <person name="Songsumanus A."/>
            <person name="Kuncharoen N."/>
            <person name="Kudo T."/>
            <person name="Yuki M."/>
            <person name="Igarashi Y."/>
            <person name="Tanasupawat S."/>
        </authorList>
    </citation>
    <scope>NUCLEOTIDE SEQUENCE [LARGE SCALE GENOMIC DNA]</scope>
    <source>
        <strain evidence="2 3">GKU157</strain>
    </source>
</reference>
<evidence type="ECO:0000256" key="1">
    <source>
        <dbReference type="SAM" id="MobiDB-lite"/>
    </source>
</evidence>
<gene>
    <name evidence="2" type="ORF">FXF65_31235</name>
</gene>
<evidence type="ECO:0000313" key="3">
    <source>
        <dbReference type="Proteomes" id="UP000322634"/>
    </source>
</evidence>
<dbReference type="RefSeq" id="WP_148353634.1">
    <property type="nucleotide sequence ID" value="NZ_JBHSBF010000006.1"/>
</dbReference>
<comment type="caution">
    <text evidence="2">The sequence shown here is derived from an EMBL/GenBank/DDBJ whole genome shotgun (WGS) entry which is preliminary data.</text>
</comment>
<dbReference type="AlphaFoldDB" id="A0A5D0TVT8"/>
<proteinExistence type="predicted"/>